<evidence type="ECO:0000256" key="3">
    <source>
        <dbReference type="ARBA" id="ARBA00004868"/>
    </source>
</evidence>
<keyword evidence="4 11" id="KW-0808">Transferase</keyword>
<comment type="catalytic activity">
    <reaction evidence="1 11">
        <text>5-(2-hydroxyethyl)-4-methylthiazole + ATP = 4-methyl-5-(2-phosphooxyethyl)-thiazole + ADP + H(+)</text>
        <dbReference type="Rhea" id="RHEA:24212"/>
        <dbReference type="ChEBI" id="CHEBI:15378"/>
        <dbReference type="ChEBI" id="CHEBI:17957"/>
        <dbReference type="ChEBI" id="CHEBI:30616"/>
        <dbReference type="ChEBI" id="CHEBI:58296"/>
        <dbReference type="ChEBI" id="CHEBI:456216"/>
        <dbReference type="EC" id="2.7.1.50"/>
    </reaction>
</comment>
<dbReference type="UniPathway" id="UPA00060">
    <property type="reaction ID" value="UER00139"/>
</dbReference>
<dbReference type="AlphaFoldDB" id="A0A0W1B3H2"/>
<dbReference type="InterPro" id="IPR029056">
    <property type="entry name" value="Ribokinase-like"/>
</dbReference>
<comment type="similarity">
    <text evidence="11">Belongs to the Thz kinase family.</text>
</comment>
<evidence type="ECO:0000256" key="9">
    <source>
        <dbReference type="ARBA" id="ARBA00022842"/>
    </source>
</evidence>
<accession>A0A0W1B3H2</accession>
<dbReference type="GO" id="GO:0000287">
    <property type="term" value="F:magnesium ion binding"/>
    <property type="evidence" value="ECO:0007669"/>
    <property type="project" value="UniProtKB-UniRule"/>
</dbReference>
<comment type="function">
    <text evidence="11">Catalyzes the phosphorylation of the hydroxyl group of 4-methyl-5-beta-hydroxyethylthiazole (THZ).</text>
</comment>
<feature type="binding site" evidence="11">
    <location>
        <position position="161"/>
    </location>
    <ligand>
        <name>ATP</name>
        <dbReference type="ChEBI" id="CHEBI:30616"/>
    </ligand>
</feature>
<evidence type="ECO:0000256" key="11">
    <source>
        <dbReference type="HAMAP-Rule" id="MF_00228"/>
    </source>
</evidence>
<dbReference type="Pfam" id="PF02110">
    <property type="entry name" value="HK"/>
    <property type="match status" value="1"/>
</dbReference>
<evidence type="ECO:0000256" key="10">
    <source>
        <dbReference type="ARBA" id="ARBA00022977"/>
    </source>
</evidence>
<evidence type="ECO:0000256" key="5">
    <source>
        <dbReference type="ARBA" id="ARBA00022723"/>
    </source>
</evidence>
<organism evidence="12 13">
    <name type="scientific">Paenibacillus etheri</name>
    <dbReference type="NCBI Taxonomy" id="1306852"/>
    <lineage>
        <taxon>Bacteria</taxon>
        <taxon>Bacillati</taxon>
        <taxon>Bacillota</taxon>
        <taxon>Bacilli</taxon>
        <taxon>Bacillales</taxon>
        <taxon>Paenibacillaceae</taxon>
        <taxon>Paenibacillus</taxon>
    </lineage>
</organism>
<evidence type="ECO:0000256" key="6">
    <source>
        <dbReference type="ARBA" id="ARBA00022741"/>
    </source>
</evidence>
<evidence type="ECO:0000256" key="1">
    <source>
        <dbReference type="ARBA" id="ARBA00001771"/>
    </source>
</evidence>
<evidence type="ECO:0000256" key="8">
    <source>
        <dbReference type="ARBA" id="ARBA00022840"/>
    </source>
</evidence>
<evidence type="ECO:0000313" key="13">
    <source>
        <dbReference type="Proteomes" id="UP000054709"/>
    </source>
</evidence>
<evidence type="ECO:0000256" key="7">
    <source>
        <dbReference type="ARBA" id="ARBA00022777"/>
    </source>
</evidence>
<dbReference type="PRINTS" id="PR01099">
    <property type="entry name" value="HYETHTZKNASE"/>
</dbReference>
<comment type="pathway">
    <text evidence="3 11">Cofactor biosynthesis; thiamine diphosphate biosynthesis; 4-methyl-5-(2-phosphoethyl)-thiazole from 5-(2-hydroxyethyl)-4-methylthiazole: step 1/1.</text>
</comment>
<feature type="binding site" evidence="11">
    <location>
        <position position="39"/>
    </location>
    <ligand>
        <name>substrate</name>
    </ligand>
</feature>
<dbReference type="InterPro" id="IPR000417">
    <property type="entry name" value="Hyethyz_kinase"/>
</dbReference>
<evidence type="ECO:0000256" key="4">
    <source>
        <dbReference type="ARBA" id="ARBA00022679"/>
    </source>
</evidence>
<keyword evidence="6 11" id="KW-0547">Nucleotide-binding</keyword>
<dbReference type="Proteomes" id="UP000054709">
    <property type="component" value="Unassembled WGS sequence"/>
</dbReference>
<keyword evidence="9 11" id="KW-0460">Magnesium</keyword>
<dbReference type="Gene3D" id="3.40.1190.20">
    <property type="match status" value="1"/>
</dbReference>
<feature type="binding site" evidence="11">
    <location>
        <position position="188"/>
    </location>
    <ligand>
        <name>substrate</name>
    </ligand>
</feature>
<keyword evidence="8 11" id="KW-0067">ATP-binding</keyword>
<evidence type="ECO:0000256" key="2">
    <source>
        <dbReference type="ARBA" id="ARBA00001946"/>
    </source>
</evidence>
<keyword evidence="10 11" id="KW-0784">Thiamine biosynthesis</keyword>
<comment type="caution">
    <text evidence="12">The sequence shown here is derived from an EMBL/GenBank/DDBJ whole genome shotgun (WGS) entry which is preliminary data.</text>
</comment>
<dbReference type="NCBIfam" id="TIGR00694">
    <property type="entry name" value="thiM"/>
    <property type="match status" value="1"/>
</dbReference>
<dbReference type="EC" id="2.7.1.50" evidence="11"/>
<sequence>MSYLSKVRDSNPLVHNITNIVVANFSANGLLALGASPFMADAHEEVVDIAAFSAAVVLNIGTLNDYAIQSMVLAGQSANKHGVPLVLDPVGAGATSYRTSVTQKLVNEMQITALRGNVAEVANIIGESWSIKGVDAGEGDGDVVVLAETAARKLGCIVIITGKDDVITNGVNTYITSNGHPILTKVTGTGCLLSAVVGAFLAVSEGASLEAAVEALSFYGVAAEIAAELTTGQGPGSFQIEFLNQLSLVTPETYQDKSIINQLR</sequence>
<gene>
    <name evidence="11" type="primary">thiM</name>
    <name evidence="12" type="ORF">UQ64_07950</name>
</gene>
<proteinExistence type="inferred from homology"/>
<dbReference type="GO" id="GO:0005524">
    <property type="term" value="F:ATP binding"/>
    <property type="evidence" value="ECO:0007669"/>
    <property type="project" value="UniProtKB-UniRule"/>
</dbReference>
<dbReference type="GO" id="GO:0004417">
    <property type="term" value="F:hydroxyethylthiazole kinase activity"/>
    <property type="evidence" value="ECO:0007669"/>
    <property type="project" value="UniProtKB-UniRule"/>
</dbReference>
<keyword evidence="13" id="KW-1185">Reference proteome</keyword>
<dbReference type="CDD" id="cd01170">
    <property type="entry name" value="THZ_kinase"/>
    <property type="match status" value="1"/>
</dbReference>
<dbReference type="GO" id="GO:0009228">
    <property type="term" value="P:thiamine biosynthetic process"/>
    <property type="evidence" value="ECO:0007669"/>
    <property type="project" value="UniProtKB-KW"/>
</dbReference>
<comment type="cofactor">
    <cofactor evidence="2 11">
        <name>Mg(2+)</name>
        <dbReference type="ChEBI" id="CHEBI:18420"/>
    </cofactor>
</comment>
<dbReference type="OrthoDB" id="9778146at2"/>
<dbReference type="RefSeq" id="WP_060622338.1">
    <property type="nucleotide sequence ID" value="NZ_LCZJ02000016.1"/>
</dbReference>
<dbReference type="NCBIfam" id="NF006830">
    <property type="entry name" value="PRK09355.1"/>
    <property type="match status" value="1"/>
</dbReference>
<name>A0A0W1B3H2_9BACL</name>
<dbReference type="EMBL" id="LCZJ02000016">
    <property type="protein sequence ID" value="KTD88035.1"/>
    <property type="molecule type" value="Genomic_DNA"/>
</dbReference>
<dbReference type="GO" id="GO:0009229">
    <property type="term" value="P:thiamine diphosphate biosynthetic process"/>
    <property type="evidence" value="ECO:0007669"/>
    <property type="project" value="UniProtKB-UniRule"/>
</dbReference>
<keyword evidence="5 11" id="KW-0479">Metal-binding</keyword>
<keyword evidence="7 11" id="KW-0418">Kinase</keyword>
<feature type="binding site" evidence="11">
    <location>
        <position position="115"/>
    </location>
    <ligand>
        <name>ATP</name>
        <dbReference type="ChEBI" id="CHEBI:30616"/>
    </ligand>
</feature>
<dbReference type="SUPFAM" id="SSF53613">
    <property type="entry name" value="Ribokinase-like"/>
    <property type="match status" value="1"/>
</dbReference>
<reference evidence="12 13" key="1">
    <citation type="journal article" date="2015" name="Int. Biodeterior. Biodegradation">
        <title>Physiological and genetic screening methods for the isolation of methyl tert-butyl ether-degrading bacteria for bioremediation purposes.</title>
        <authorList>
            <person name="Guisado I.M."/>
            <person name="Purswani J."/>
            <person name="Gonzalez Lopez J."/>
            <person name="Pozo C."/>
        </authorList>
    </citation>
    <scope>NUCLEOTIDE SEQUENCE [LARGE SCALE GENOMIC DNA]</scope>
    <source>
        <strain evidence="12 13">SH7</strain>
    </source>
</reference>
<protein>
    <recommendedName>
        <fullName evidence="11">Hydroxyethylthiazole kinase</fullName>
        <ecNumber evidence="11">2.7.1.50</ecNumber>
    </recommendedName>
    <alternativeName>
        <fullName evidence="11">4-methyl-5-beta-hydroxyethylthiazole kinase</fullName>
        <shortName evidence="11">TH kinase</shortName>
        <shortName evidence="11">Thz kinase</shortName>
    </alternativeName>
</protein>
<dbReference type="HAMAP" id="MF_00228">
    <property type="entry name" value="Thz_kinase"/>
    <property type="match status" value="1"/>
</dbReference>
<evidence type="ECO:0000313" key="12">
    <source>
        <dbReference type="EMBL" id="KTD88035.1"/>
    </source>
</evidence>
<dbReference type="PIRSF" id="PIRSF000513">
    <property type="entry name" value="Thz_kinase"/>
    <property type="match status" value="1"/>
</dbReference>